<dbReference type="GeneID" id="54465500"/>
<evidence type="ECO:0000313" key="4">
    <source>
        <dbReference type="RefSeq" id="XP_033570385.1"/>
    </source>
</evidence>
<evidence type="ECO:0008006" key="5">
    <source>
        <dbReference type="Google" id="ProtNLM"/>
    </source>
</evidence>
<dbReference type="EMBL" id="MU003718">
    <property type="protein sequence ID" value="KAF2803421.1"/>
    <property type="molecule type" value="Genomic_DNA"/>
</dbReference>
<gene>
    <name evidence="2 4" type="ORF">BDZ99DRAFT_512173</name>
</gene>
<protein>
    <recommendedName>
        <fullName evidence="5">Transcription factor domain-containing protein</fullName>
    </recommendedName>
</protein>
<keyword evidence="3" id="KW-1185">Reference proteome</keyword>
<name>A0A6A6Y3K8_9PEZI</name>
<dbReference type="GO" id="GO:0003700">
    <property type="term" value="F:DNA-binding transcription factor activity"/>
    <property type="evidence" value="ECO:0007669"/>
    <property type="project" value="InterPro"/>
</dbReference>
<dbReference type="AlphaFoldDB" id="A0A6A6Y3K8"/>
<keyword evidence="1" id="KW-0539">Nucleus</keyword>
<dbReference type="InterPro" id="IPR050987">
    <property type="entry name" value="AtrR-like"/>
</dbReference>
<dbReference type="RefSeq" id="XP_033570385.1">
    <property type="nucleotide sequence ID" value="XM_033724607.1"/>
</dbReference>
<dbReference type="CDD" id="cd12148">
    <property type="entry name" value="fungal_TF_MHR"/>
    <property type="match status" value="1"/>
</dbReference>
<sequence length="384" mass="42778">MPPLEAVMAICRKVYFAVDDYSEWDLIPANGYLSYIFSEHVINFHSALSRLPLLLPASMEVIATLTLGVPTTDLCQTLRYHRRHSRGGTDQPLRASQECLFWTVHRIEKGLSLRLGRPSNIHDAEITLEMNPDEPRHTKVASIQERAYDQLYSPAGLSRPDEERETIKETHSEVLGVTNQPNGSEIDQMRVVWLQCDMVCQTSLLALILRAIPAARSSPSGVSDDCVAVARDALEIHEQCIMCVRGCKNDPLMETKYFNCILFTCAVQLLDVADLDRLNRFAVSLQPDAASPESATHPYRLYKLLCQAIGLYFGSNSSSSPVNPTLTHNLIDSVDEFDFVDYGIDVGATGNEALEAGGPQMSALGDWFFGNQQIMSFLDEDVLF</sequence>
<accession>A0A6A6Y3K8</accession>
<evidence type="ECO:0000256" key="1">
    <source>
        <dbReference type="ARBA" id="ARBA00023242"/>
    </source>
</evidence>
<evidence type="ECO:0000313" key="3">
    <source>
        <dbReference type="Proteomes" id="UP000504636"/>
    </source>
</evidence>
<dbReference type="PANTHER" id="PTHR46910:SF5">
    <property type="entry name" value="ZN(II)2CYS6 TRANSCRIPTION FACTOR (EUROFUNG)"/>
    <property type="match status" value="1"/>
</dbReference>
<reference evidence="2 4" key="1">
    <citation type="journal article" date="2020" name="Stud. Mycol.">
        <title>101 Dothideomycetes genomes: a test case for predicting lifestyles and emergence of pathogens.</title>
        <authorList>
            <person name="Haridas S."/>
            <person name="Albert R."/>
            <person name="Binder M."/>
            <person name="Bloem J."/>
            <person name="Labutti K."/>
            <person name="Salamov A."/>
            <person name="Andreopoulos B."/>
            <person name="Baker S."/>
            <person name="Barry K."/>
            <person name="Bills G."/>
            <person name="Bluhm B."/>
            <person name="Cannon C."/>
            <person name="Castanera R."/>
            <person name="Culley D."/>
            <person name="Daum C."/>
            <person name="Ezra D."/>
            <person name="Gonzalez J."/>
            <person name="Henrissat B."/>
            <person name="Kuo A."/>
            <person name="Liang C."/>
            <person name="Lipzen A."/>
            <person name="Lutzoni F."/>
            <person name="Magnuson J."/>
            <person name="Mondo S."/>
            <person name="Nolan M."/>
            <person name="Ohm R."/>
            <person name="Pangilinan J."/>
            <person name="Park H.-J."/>
            <person name="Ramirez L."/>
            <person name="Alfaro M."/>
            <person name="Sun H."/>
            <person name="Tritt A."/>
            <person name="Yoshinaga Y."/>
            <person name="Zwiers L.-H."/>
            <person name="Turgeon B."/>
            <person name="Goodwin S."/>
            <person name="Spatafora J."/>
            <person name="Crous P."/>
            <person name="Grigoriev I."/>
        </authorList>
    </citation>
    <scope>NUCLEOTIDE SEQUENCE</scope>
    <source>
        <strain evidence="2 4">CBS 304.34</strain>
    </source>
</reference>
<dbReference type="PANTHER" id="PTHR46910">
    <property type="entry name" value="TRANSCRIPTION FACTOR PDR1"/>
    <property type="match status" value="1"/>
</dbReference>
<dbReference type="OrthoDB" id="103819at2759"/>
<reference evidence="4" key="2">
    <citation type="submission" date="2020-04" db="EMBL/GenBank/DDBJ databases">
        <authorList>
            <consortium name="NCBI Genome Project"/>
        </authorList>
    </citation>
    <scope>NUCLEOTIDE SEQUENCE</scope>
    <source>
        <strain evidence="4">CBS 304.34</strain>
    </source>
</reference>
<organism evidence="2">
    <name type="scientific">Mytilinidion resinicola</name>
    <dbReference type="NCBI Taxonomy" id="574789"/>
    <lineage>
        <taxon>Eukaryota</taxon>
        <taxon>Fungi</taxon>
        <taxon>Dikarya</taxon>
        <taxon>Ascomycota</taxon>
        <taxon>Pezizomycotina</taxon>
        <taxon>Dothideomycetes</taxon>
        <taxon>Pleosporomycetidae</taxon>
        <taxon>Mytilinidiales</taxon>
        <taxon>Mytilinidiaceae</taxon>
        <taxon>Mytilinidion</taxon>
    </lineage>
</organism>
<dbReference type="Proteomes" id="UP000504636">
    <property type="component" value="Unplaced"/>
</dbReference>
<reference evidence="4" key="3">
    <citation type="submission" date="2025-04" db="UniProtKB">
        <authorList>
            <consortium name="RefSeq"/>
        </authorList>
    </citation>
    <scope>IDENTIFICATION</scope>
    <source>
        <strain evidence="4">CBS 304.34</strain>
    </source>
</reference>
<proteinExistence type="predicted"/>
<evidence type="ECO:0000313" key="2">
    <source>
        <dbReference type="EMBL" id="KAF2803421.1"/>
    </source>
</evidence>